<dbReference type="RefSeq" id="WP_105999203.1">
    <property type="nucleotide sequence ID" value="NZ_CM009578.1"/>
</dbReference>
<dbReference type="GO" id="GO:0005886">
    <property type="term" value="C:plasma membrane"/>
    <property type="evidence" value="ECO:0007669"/>
    <property type="project" value="UniProtKB-SubCell"/>
</dbReference>
<feature type="transmembrane region" description="Helical" evidence="9">
    <location>
        <begin position="73"/>
        <end position="97"/>
    </location>
</feature>
<dbReference type="Pfam" id="PF00528">
    <property type="entry name" value="BPD_transp_1"/>
    <property type="match status" value="1"/>
</dbReference>
<feature type="transmembrane region" description="Helical" evidence="9">
    <location>
        <begin position="109"/>
        <end position="129"/>
    </location>
</feature>
<dbReference type="PANTHER" id="PTHR43386">
    <property type="entry name" value="OLIGOPEPTIDE TRANSPORT SYSTEM PERMEASE PROTEIN APPC"/>
    <property type="match status" value="1"/>
</dbReference>
<feature type="transmembrane region" description="Helical" evidence="9">
    <location>
        <begin position="241"/>
        <end position="261"/>
    </location>
</feature>
<evidence type="ECO:0000256" key="6">
    <source>
        <dbReference type="ARBA" id="ARBA00022927"/>
    </source>
</evidence>
<keyword evidence="2 9" id="KW-0813">Transport</keyword>
<keyword evidence="6" id="KW-0653">Protein transport</keyword>
<protein>
    <submittedName>
        <fullName evidence="11">Peptide ABC transporter permease</fullName>
    </submittedName>
</protein>
<evidence type="ECO:0000256" key="4">
    <source>
        <dbReference type="ARBA" id="ARBA00022692"/>
    </source>
</evidence>
<comment type="similarity">
    <text evidence="9">Belongs to the binding-protein-dependent transport system permease family.</text>
</comment>
<name>A0A2S8B9Q5_9SPHN</name>
<keyword evidence="7 9" id="KW-1133">Transmembrane helix</keyword>
<keyword evidence="5" id="KW-0571">Peptide transport</keyword>
<feature type="transmembrane region" description="Helical" evidence="9">
    <location>
        <begin position="7"/>
        <end position="29"/>
    </location>
</feature>
<sequence length="269" mass="29234">MTIRPHWTTLLMAIVAGFCLLVILFGGLIETVLDPRAMNLDWRLSPPLTHGFLLGSDAFGRDVAARMLAGLRWSVSIATLATLIASVIGVTLGLVAARRESWLSTLLRQITTFTQAFPAFVLAVTVIAILRGNGIQAVVLTLGLITWPVFARVAYAEGQAIFQREYVLAAAMMGMSRMRLYLRHVLPGLVPSLSVLIVFHFAEMIIAESALSFLGIGTPMGAPTWGVMLSESQTYIRDAPWLLIAPAGAIVTLIMTAHLFAQHLRTRAP</sequence>
<comment type="caution">
    <text evidence="11">The sequence shown here is derived from an EMBL/GenBank/DDBJ whole genome shotgun (WGS) entry which is preliminary data.</text>
</comment>
<dbReference type="SUPFAM" id="SSF161098">
    <property type="entry name" value="MetI-like"/>
    <property type="match status" value="1"/>
</dbReference>
<gene>
    <name evidence="11" type="ORF">CVO77_11650</name>
</gene>
<proteinExistence type="inferred from homology"/>
<accession>A0A2S8B9Q5</accession>
<evidence type="ECO:0000256" key="5">
    <source>
        <dbReference type="ARBA" id="ARBA00022856"/>
    </source>
</evidence>
<keyword evidence="4 9" id="KW-0812">Transmembrane</keyword>
<evidence type="ECO:0000256" key="1">
    <source>
        <dbReference type="ARBA" id="ARBA00004651"/>
    </source>
</evidence>
<dbReference type="Gene3D" id="1.10.3720.10">
    <property type="entry name" value="MetI-like"/>
    <property type="match status" value="1"/>
</dbReference>
<keyword evidence="8 9" id="KW-0472">Membrane</keyword>
<evidence type="ECO:0000259" key="10">
    <source>
        <dbReference type="PROSITE" id="PS50928"/>
    </source>
</evidence>
<evidence type="ECO:0000256" key="8">
    <source>
        <dbReference type="ARBA" id="ARBA00023136"/>
    </source>
</evidence>
<feature type="domain" description="ABC transmembrane type-1" evidence="10">
    <location>
        <begin position="71"/>
        <end position="261"/>
    </location>
</feature>
<dbReference type="AlphaFoldDB" id="A0A2S8B9Q5"/>
<dbReference type="InterPro" id="IPR000515">
    <property type="entry name" value="MetI-like"/>
</dbReference>
<dbReference type="OrthoDB" id="9766870at2"/>
<evidence type="ECO:0000313" key="11">
    <source>
        <dbReference type="EMBL" id="PQM29043.1"/>
    </source>
</evidence>
<evidence type="ECO:0000256" key="2">
    <source>
        <dbReference type="ARBA" id="ARBA00022448"/>
    </source>
</evidence>
<dbReference type="InterPro" id="IPR050366">
    <property type="entry name" value="BP-dependent_transpt_permease"/>
</dbReference>
<dbReference type="GO" id="GO:0015031">
    <property type="term" value="P:protein transport"/>
    <property type="evidence" value="ECO:0007669"/>
    <property type="project" value="UniProtKB-KW"/>
</dbReference>
<dbReference type="EMBL" id="PHFW01000002">
    <property type="protein sequence ID" value="PQM29043.1"/>
    <property type="molecule type" value="Genomic_DNA"/>
</dbReference>
<evidence type="ECO:0000256" key="7">
    <source>
        <dbReference type="ARBA" id="ARBA00022989"/>
    </source>
</evidence>
<keyword evidence="12" id="KW-1185">Reference proteome</keyword>
<evidence type="ECO:0000313" key="12">
    <source>
        <dbReference type="Proteomes" id="UP000238954"/>
    </source>
</evidence>
<feature type="transmembrane region" description="Helical" evidence="9">
    <location>
        <begin position="135"/>
        <end position="155"/>
    </location>
</feature>
<dbReference type="PANTHER" id="PTHR43386:SF1">
    <property type="entry name" value="D,D-DIPEPTIDE TRANSPORT SYSTEM PERMEASE PROTEIN DDPC-RELATED"/>
    <property type="match status" value="1"/>
</dbReference>
<dbReference type="InterPro" id="IPR035906">
    <property type="entry name" value="MetI-like_sf"/>
</dbReference>
<dbReference type="CDD" id="cd06261">
    <property type="entry name" value="TM_PBP2"/>
    <property type="match status" value="1"/>
</dbReference>
<dbReference type="PROSITE" id="PS50928">
    <property type="entry name" value="ABC_TM1"/>
    <property type="match status" value="1"/>
</dbReference>
<dbReference type="GO" id="GO:0015833">
    <property type="term" value="P:peptide transport"/>
    <property type="evidence" value="ECO:0007669"/>
    <property type="project" value="UniProtKB-KW"/>
</dbReference>
<evidence type="ECO:0000256" key="9">
    <source>
        <dbReference type="RuleBase" id="RU363032"/>
    </source>
</evidence>
<evidence type="ECO:0000256" key="3">
    <source>
        <dbReference type="ARBA" id="ARBA00022475"/>
    </source>
</evidence>
<keyword evidence="3" id="KW-1003">Cell membrane</keyword>
<dbReference type="Proteomes" id="UP000238954">
    <property type="component" value="Chromosome"/>
</dbReference>
<dbReference type="GO" id="GO:0055085">
    <property type="term" value="P:transmembrane transport"/>
    <property type="evidence" value="ECO:0007669"/>
    <property type="project" value="InterPro"/>
</dbReference>
<reference evidence="12" key="1">
    <citation type="submission" date="2017-11" db="EMBL/GenBank/DDBJ databases">
        <title>The complete genome sequence of Sphingopyxis pomeranensis sp. nov. strain WS5A3p.</title>
        <authorList>
            <person name="Kaminski M.A."/>
        </authorList>
    </citation>
    <scope>NUCLEOTIDE SEQUENCE [LARGE SCALE GENOMIC DNA]</scope>
    <source>
        <strain evidence="12">WS5A3p</strain>
    </source>
</reference>
<organism evidence="11 12">
    <name type="scientific">Sphingopyxis lindanitolerans</name>
    <dbReference type="NCBI Taxonomy" id="2054227"/>
    <lineage>
        <taxon>Bacteria</taxon>
        <taxon>Pseudomonadati</taxon>
        <taxon>Pseudomonadota</taxon>
        <taxon>Alphaproteobacteria</taxon>
        <taxon>Sphingomonadales</taxon>
        <taxon>Sphingomonadaceae</taxon>
        <taxon>Sphingopyxis</taxon>
    </lineage>
</organism>
<comment type="subcellular location">
    <subcellularLocation>
        <location evidence="1 9">Cell membrane</location>
        <topology evidence="1 9">Multi-pass membrane protein</topology>
    </subcellularLocation>
</comment>
<feature type="transmembrane region" description="Helical" evidence="9">
    <location>
        <begin position="180"/>
        <end position="199"/>
    </location>
</feature>